<protein>
    <submittedName>
        <fullName evidence="7">Sds3-like-domain-containing protein</fullName>
    </submittedName>
</protein>
<keyword evidence="2" id="KW-0678">Repressor</keyword>
<accession>A0A9P9A9L7</accession>
<keyword evidence="5" id="KW-0539">Nucleus</keyword>
<dbReference type="Pfam" id="PF08598">
    <property type="entry name" value="Sds3"/>
    <property type="match status" value="1"/>
</dbReference>
<keyword evidence="4" id="KW-0804">Transcription</keyword>
<dbReference type="AlphaFoldDB" id="A0A9P9A9L7"/>
<organism evidence="7 8">
    <name type="scientific">Plectosphaerella plurivora</name>
    <dbReference type="NCBI Taxonomy" id="936078"/>
    <lineage>
        <taxon>Eukaryota</taxon>
        <taxon>Fungi</taxon>
        <taxon>Dikarya</taxon>
        <taxon>Ascomycota</taxon>
        <taxon>Pezizomycotina</taxon>
        <taxon>Sordariomycetes</taxon>
        <taxon>Hypocreomycetidae</taxon>
        <taxon>Glomerellales</taxon>
        <taxon>Plectosphaerellaceae</taxon>
        <taxon>Plectosphaerella</taxon>
    </lineage>
</organism>
<reference evidence="7" key="1">
    <citation type="journal article" date="2021" name="Nat. Commun.">
        <title>Genetic determinants of endophytism in the Arabidopsis root mycobiome.</title>
        <authorList>
            <person name="Mesny F."/>
            <person name="Miyauchi S."/>
            <person name="Thiergart T."/>
            <person name="Pickel B."/>
            <person name="Atanasova L."/>
            <person name="Karlsson M."/>
            <person name="Huettel B."/>
            <person name="Barry K.W."/>
            <person name="Haridas S."/>
            <person name="Chen C."/>
            <person name="Bauer D."/>
            <person name="Andreopoulos W."/>
            <person name="Pangilinan J."/>
            <person name="LaButti K."/>
            <person name="Riley R."/>
            <person name="Lipzen A."/>
            <person name="Clum A."/>
            <person name="Drula E."/>
            <person name="Henrissat B."/>
            <person name="Kohler A."/>
            <person name="Grigoriev I.V."/>
            <person name="Martin F.M."/>
            <person name="Hacquard S."/>
        </authorList>
    </citation>
    <scope>NUCLEOTIDE SEQUENCE</scope>
    <source>
        <strain evidence="7">MPI-SDFR-AT-0117</strain>
    </source>
</reference>
<feature type="compositionally biased region" description="Polar residues" evidence="6">
    <location>
        <begin position="106"/>
        <end position="115"/>
    </location>
</feature>
<comment type="subcellular location">
    <subcellularLocation>
        <location evidence="1">Nucleus</location>
    </subcellularLocation>
</comment>
<keyword evidence="3" id="KW-0805">Transcription regulation</keyword>
<feature type="compositionally biased region" description="Basic residues" evidence="6">
    <location>
        <begin position="270"/>
        <end position="281"/>
    </location>
</feature>
<comment type="caution">
    <text evidence="7">The sequence shown here is derived from an EMBL/GenBank/DDBJ whole genome shotgun (WGS) entry which is preliminary data.</text>
</comment>
<sequence>MAAAGAAGPALFKEQPAPDNEDSNVSSPLSDVEDADPDDASLDGLGLDRPSPVEGTVDDDDDDSDSNLSEANDTEAETERLYDTPQAQRQKDVVIGPFTDGPIFEQTPSKLNKTFSVDDDEADDGDNDSLSDNDDVSMTSSRPGDDEEEEEDEEDAEASPAKITKFTEQSSVDDTQDSVESKKRKRSPAAEQSDVDQPLRKRTGSVAAKDVASGQNTPAVGGGDDDDDPLSTHPNSGVQSGAEDVPPPPVLIPKPSRESASASVSPVKSVHTHKMTRSGSKRRSDDDEETGDADVEVDNDTHEEATADEEADQMADEEHNEDDVDAATRNDEELERKQAALEEWNDLEAKFSLFRERLYKDRLEKLEAEEQSLQSENPTHAEYLLMKACVDERLEKRLAQINTEHELTIQAMDRLAIARRAQIWGQFYQGIREKREQFLEKLNHDWYDTQNARRSAHSVPDYGVQFPANPAQRTRNAVAYNTEVSFLAGLAKHEGFPAVPEMRGASAAEMEEDFEAFKRATRPPPPPPSVVPPREEFHAASYSSALGPAGEQFIKNTPWANPNHVSHKMQSVPLQSESGPSAAMPTTLPPTKPPAGPSRKNGHPPPPPQLPKHSPTMADASPETLRTATMLSQGVSRKRNGSLGVGRGPKAPSQEAPKPDAAAVAVS</sequence>
<evidence type="ECO:0000313" key="7">
    <source>
        <dbReference type="EMBL" id="KAH6682168.1"/>
    </source>
</evidence>
<keyword evidence="8" id="KW-1185">Reference proteome</keyword>
<dbReference type="EMBL" id="JAGSXJ010000018">
    <property type="protein sequence ID" value="KAH6682168.1"/>
    <property type="molecule type" value="Genomic_DNA"/>
</dbReference>
<feature type="compositionally biased region" description="Acidic residues" evidence="6">
    <location>
        <begin position="145"/>
        <end position="157"/>
    </location>
</feature>
<evidence type="ECO:0000256" key="2">
    <source>
        <dbReference type="ARBA" id="ARBA00022491"/>
    </source>
</evidence>
<feature type="compositionally biased region" description="Polar residues" evidence="6">
    <location>
        <begin position="624"/>
        <end position="635"/>
    </location>
</feature>
<dbReference type="GO" id="GO:0005654">
    <property type="term" value="C:nucleoplasm"/>
    <property type="evidence" value="ECO:0007669"/>
    <property type="project" value="UniProtKB-ARBA"/>
</dbReference>
<proteinExistence type="predicted"/>
<dbReference type="Proteomes" id="UP000770015">
    <property type="component" value="Unassembled WGS sequence"/>
</dbReference>
<feature type="compositionally biased region" description="Pro residues" evidence="6">
    <location>
        <begin position="587"/>
        <end position="596"/>
    </location>
</feature>
<dbReference type="Gene3D" id="1.20.5.1500">
    <property type="match status" value="1"/>
</dbReference>
<feature type="compositionally biased region" description="Low complexity" evidence="6">
    <location>
        <begin position="1"/>
        <end position="10"/>
    </location>
</feature>
<dbReference type="PANTHER" id="PTHR21964">
    <property type="entry name" value="BREAST CANCER METASTASIS-SUPPRESSOR 1"/>
    <property type="match status" value="1"/>
</dbReference>
<evidence type="ECO:0000256" key="1">
    <source>
        <dbReference type="ARBA" id="ARBA00004123"/>
    </source>
</evidence>
<evidence type="ECO:0000313" key="8">
    <source>
        <dbReference type="Proteomes" id="UP000770015"/>
    </source>
</evidence>
<feature type="compositionally biased region" description="Polar residues" evidence="6">
    <location>
        <begin position="554"/>
        <end position="579"/>
    </location>
</feature>
<dbReference type="GO" id="GO:0010468">
    <property type="term" value="P:regulation of gene expression"/>
    <property type="evidence" value="ECO:0007669"/>
    <property type="project" value="UniProtKB-ARBA"/>
</dbReference>
<dbReference type="SMART" id="SM01401">
    <property type="entry name" value="Sds3"/>
    <property type="match status" value="1"/>
</dbReference>
<feature type="compositionally biased region" description="Acidic residues" evidence="6">
    <location>
        <begin position="306"/>
        <end position="325"/>
    </location>
</feature>
<feature type="compositionally biased region" description="Acidic residues" evidence="6">
    <location>
        <begin position="31"/>
        <end position="41"/>
    </location>
</feature>
<gene>
    <name evidence="7" type="ORF">F5X68DRAFT_172113</name>
</gene>
<evidence type="ECO:0000256" key="5">
    <source>
        <dbReference type="ARBA" id="ARBA00023242"/>
    </source>
</evidence>
<dbReference type="InterPro" id="IPR013907">
    <property type="entry name" value="Sds3"/>
</dbReference>
<evidence type="ECO:0000256" key="3">
    <source>
        <dbReference type="ARBA" id="ARBA00023015"/>
    </source>
</evidence>
<evidence type="ECO:0000256" key="6">
    <source>
        <dbReference type="SAM" id="MobiDB-lite"/>
    </source>
</evidence>
<dbReference type="OrthoDB" id="20886at2759"/>
<feature type="compositionally biased region" description="Acidic residues" evidence="6">
    <location>
        <begin position="286"/>
        <end position="298"/>
    </location>
</feature>
<feature type="compositionally biased region" description="Basic and acidic residues" evidence="6">
    <location>
        <begin position="326"/>
        <end position="335"/>
    </location>
</feature>
<feature type="compositionally biased region" description="Acidic residues" evidence="6">
    <location>
        <begin position="56"/>
        <end position="65"/>
    </location>
</feature>
<evidence type="ECO:0000256" key="4">
    <source>
        <dbReference type="ARBA" id="ARBA00023163"/>
    </source>
</evidence>
<name>A0A9P9A9L7_9PEZI</name>
<feature type="region of interest" description="Disordered" evidence="6">
    <location>
        <begin position="553"/>
        <end position="667"/>
    </location>
</feature>
<feature type="compositionally biased region" description="Low complexity" evidence="6">
    <location>
        <begin position="259"/>
        <end position="269"/>
    </location>
</feature>
<feature type="compositionally biased region" description="Acidic residues" evidence="6">
    <location>
        <begin position="117"/>
        <end position="135"/>
    </location>
</feature>
<feature type="region of interest" description="Disordered" evidence="6">
    <location>
        <begin position="1"/>
        <end position="335"/>
    </location>
</feature>